<reference evidence="9" key="1">
    <citation type="submission" date="2015-03" db="EMBL/GenBank/DDBJ databases">
        <title>A transcriptome of Araucaria cunninghamii, an australian fine timber species.</title>
        <authorList>
            <person name="Jing Yi C.J.Y."/>
            <person name="Yin San L.Y.S."/>
            <person name="Abdul Karim S.S."/>
            <person name="Wan Azmi N.N."/>
            <person name="Hercus R.R."/>
            <person name="Croft L.L."/>
        </authorList>
    </citation>
    <scope>NUCLEOTIDE SEQUENCE</scope>
    <source>
        <strain evidence="9">MI0301</strain>
        <tissue evidence="9">Leaf</tissue>
    </source>
</reference>
<protein>
    <recommendedName>
        <fullName evidence="8">Myb/SANT-like DNA-binding domain-containing protein</fullName>
    </recommendedName>
</protein>
<feature type="region of interest" description="Disordered" evidence="7">
    <location>
        <begin position="285"/>
        <end position="344"/>
    </location>
</feature>
<keyword evidence="5" id="KW-0804">Transcription</keyword>
<evidence type="ECO:0000256" key="7">
    <source>
        <dbReference type="SAM" id="MobiDB-lite"/>
    </source>
</evidence>
<dbReference type="GO" id="GO:0000976">
    <property type="term" value="F:transcription cis-regulatory region binding"/>
    <property type="evidence" value="ECO:0007669"/>
    <property type="project" value="TreeGrafter"/>
</dbReference>
<feature type="region of interest" description="Disordered" evidence="7">
    <location>
        <begin position="1"/>
        <end position="48"/>
    </location>
</feature>
<evidence type="ECO:0000256" key="2">
    <source>
        <dbReference type="ARBA" id="ARBA00023015"/>
    </source>
</evidence>
<feature type="compositionally biased region" description="Basic and acidic residues" evidence="7">
    <location>
        <begin position="107"/>
        <end position="120"/>
    </location>
</feature>
<keyword evidence="6" id="KW-0539">Nucleus</keyword>
<dbReference type="FunFam" id="1.10.10.60:FF:000104">
    <property type="entry name" value="trihelix transcription factor ASIL2"/>
    <property type="match status" value="1"/>
</dbReference>
<sequence>MGMGMDEVDIQPRPPQQQQITAPQQQQQQHSVRHHPLRSGGGGGGAGGGLTLSLPLHLAASSSSKAAANTAPAVSLAPPANGSAAASTAPNGHLPPSTGAAAAATVERGHGGHGHGRDDCWSEGATYTLIEAWGHRYLELNRGNLKQKHWKDVADAVSNREGGTKTAKTDVQCKNRLDTLKKKYKLEKSKIFNAGGMTKWPFFHKLDELIGPSRKHQVQQQQQPKGVGVGVGGGGGVSIAQAAPALPASSSAKPMMKRSHPDEHPALHMPMAMNHNHHLHVASAAAANNSASSKSDETPDTADSYPNGIDMTINGKGHHGSFKKRRLLDSGNPNPSPGPNANPFSELTEAILKFGEVYERVENSKLQNFIDMEKQRMEFVKEMEIQRLELFMQAQLEIAKMKRGKHGSSTEHYL</sequence>
<feature type="domain" description="Myb/SANT-like DNA-binding" evidence="8">
    <location>
        <begin position="119"/>
        <end position="209"/>
    </location>
</feature>
<dbReference type="PANTHER" id="PTHR31307">
    <property type="entry name" value="TRIHELIX TRANSCRIPTION FACTOR ASIL2"/>
    <property type="match status" value="1"/>
</dbReference>
<proteinExistence type="predicted"/>
<dbReference type="Pfam" id="PF13837">
    <property type="entry name" value="Myb_DNA-bind_4"/>
    <property type="match status" value="1"/>
</dbReference>
<evidence type="ECO:0000256" key="1">
    <source>
        <dbReference type="ARBA" id="ARBA00004123"/>
    </source>
</evidence>
<feature type="compositionally biased region" description="Basic residues" evidence="7">
    <location>
        <begin position="316"/>
        <end position="326"/>
    </location>
</feature>
<evidence type="ECO:0000256" key="5">
    <source>
        <dbReference type="ARBA" id="ARBA00023163"/>
    </source>
</evidence>
<name>A0A0D6QX65_ARACU</name>
<evidence type="ECO:0000256" key="3">
    <source>
        <dbReference type="ARBA" id="ARBA00023054"/>
    </source>
</evidence>
<evidence type="ECO:0000256" key="4">
    <source>
        <dbReference type="ARBA" id="ARBA00023125"/>
    </source>
</evidence>
<dbReference type="Gene3D" id="1.10.10.60">
    <property type="entry name" value="Homeodomain-like"/>
    <property type="match status" value="1"/>
</dbReference>
<evidence type="ECO:0000259" key="8">
    <source>
        <dbReference type="Pfam" id="PF13837"/>
    </source>
</evidence>
<dbReference type="InterPro" id="IPR044822">
    <property type="entry name" value="Myb_DNA-bind_4"/>
</dbReference>
<keyword evidence="2" id="KW-0805">Transcription regulation</keyword>
<keyword evidence="3" id="KW-0175">Coiled coil</keyword>
<dbReference type="InterPro" id="IPR044823">
    <property type="entry name" value="ASIL1/2-like"/>
</dbReference>
<keyword evidence="4" id="KW-0238">DNA-binding</keyword>
<feature type="region of interest" description="Disordered" evidence="7">
    <location>
        <begin position="76"/>
        <end position="120"/>
    </location>
</feature>
<evidence type="ECO:0000256" key="6">
    <source>
        <dbReference type="ARBA" id="ARBA00023242"/>
    </source>
</evidence>
<organism evidence="9">
    <name type="scientific">Araucaria cunninghamii</name>
    <name type="common">Hoop pine</name>
    <name type="synonym">Moreton Bay pine</name>
    <dbReference type="NCBI Taxonomy" id="56994"/>
    <lineage>
        <taxon>Eukaryota</taxon>
        <taxon>Viridiplantae</taxon>
        <taxon>Streptophyta</taxon>
        <taxon>Embryophyta</taxon>
        <taxon>Tracheophyta</taxon>
        <taxon>Spermatophyta</taxon>
        <taxon>Pinopsida</taxon>
        <taxon>Pinidae</taxon>
        <taxon>Conifers II</taxon>
        <taxon>Araucariales</taxon>
        <taxon>Araucariaceae</taxon>
        <taxon>Araucaria</taxon>
    </lineage>
</organism>
<accession>A0A0D6QX65</accession>
<dbReference type="GO" id="GO:0005634">
    <property type="term" value="C:nucleus"/>
    <property type="evidence" value="ECO:0007669"/>
    <property type="project" value="UniProtKB-SubCell"/>
</dbReference>
<evidence type="ECO:0000313" key="9">
    <source>
        <dbReference type="EMBL" id="JAG94598.1"/>
    </source>
</evidence>
<feature type="compositionally biased region" description="Low complexity" evidence="7">
    <location>
        <begin position="16"/>
        <end position="29"/>
    </location>
</feature>
<dbReference type="AlphaFoldDB" id="A0A0D6QX65"/>
<comment type="subcellular location">
    <subcellularLocation>
        <location evidence="1">Nucleus</location>
    </subcellularLocation>
</comment>
<feature type="compositionally biased region" description="Gly residues" evidence="7">
    <location>
        <begin position="39"/>
        <end position="48"/>
    </location>
</feature>
<dbReference type="PANTHER" id="PTHR31307:SF4">
    <property type="entry name" value="TRIHELIX TRANSCRIPTION FACTOR ASIL2"/>
    <property type="match status" value="1"/>
</dbReference>
<dbReference type="EMBL" id="GCKF01043002">
    <property type="protein sequence ID" value="JAG94598.1"/>
    <property type="molecule type" value="Transcribed_RNA"/>
</dbReference>